<feature type="non-terminal residue" evidence="2">
    <location>
        <position position="1"/>
    </location>
</feature>
<dbReference type="Proteomes" id="UP000054324">
    <property type="component" value="Unassembled WGS sequence"/>
</dbReference>
<feature type="region of interest" description="Disordered" evidence="1">
    <location>
        <begin position="1"/>
        <end position="34"/>
    </location>
</feature>
<dbReference type="CTD" id="20326179"/>
<sequence>VQGEDFGHLAAGPDDIPLALSKDDVGFPGERPPL</sequence>
<dbReference type="KEGG" id="ovi:T265_12011"/>
<name>A0A074YWF3_OPIVI</name>
<gene>
    <name evidence="2" type="ORF">T265_12011</name>
</gene>
<evidence type="ECO:0000313" key="2">
    <source>
        <dbReference type="EMBL" id="KER19096.1"/>
    </source>
</evidence>
<organism evidence="2 3">
    <name type="scientific">Opisthorchis viverrini</name>
    <name type="common">Southeast Asian liver fluke</name>
    <dbReference type="NCBI Taxonomy" id="6198"/>
    <lineage>
        <taxon>Eukaryota</taxon>
        <taxon>Metazoa</taxon>
        <taxon>Spiralia</taxon>
        <taxon>Lophotrochozoa</taxon>
        <taxon>Platyhelminthes</taxon>
        <taxon>Trematoda</taxon>
        <taxon>Digenea</taxon>
        <taxon>Opisthorchiida</taxon>
        <taxon>Opisthorchiata</taxon>
        <taxon>Opisthorchiidae</taxon>
        <taxon>Opisthorchis</taxon>
    </lineage>
</organism>
<evidence type="ECO:0000313" key="3">
    <source>
        <dbReference type="Proteomes" id="UP000054324"/>
    </source>
</evidence>
<feature type="non-terminal residue" evidence="2">
    <location>
        <position position="34"/>
    </location>
</feature>
<proteinExistence type="predicted"/>
<accession>A0A074YWF3</accession>
<dbReference type="EMBL" id="KL597336">
    <property type="protein sequence ID" value="KER19096.1"/>
    <property type="molecule type" value="Genomic_DNA"/>
</dbReference>
<keyword evidence="3" id="KW-1185">Reference proteome</keyword>
<reference evidence="2 3" key="1">
    <citation type="submission" date="2013-11" db="EMBL/GenBank/DDBJ databases">
        <title>Opisthorchis viverrini - life in the bile duct.</title>
        <authorList>
            <person name="Young N.D."/>
            <person name="Nagarajan N."/>
            <person name="Lin S.J."/>
            <person name="Korhonen P.K."/>
            <person name="Jex A.R."/>
            <person name="Hall R.S."/>
            <person name="Safavi-Hemami H."/>
            <person name="Kaewkong W."/>
            <person name="Bertrand D."/>
            <person name="Gao S."/>
            <person name="Seet Q."/>
            <person name="Wongkham S."/>
            <person name="Teh B.T."/>
            <person name="Wongkham C."/>
            <person name="Intapan P.M."/>
            <person name="Maleewong W."/>
            <person name="Yang X."/>
            <person name="Hu M."/>
            <person name="Wang Z."/>
            <person name="Hofmann A."/>
            <person name="Sternberg P.W."/>
            <person name="Tan P."/>
            <person name="Wang J."/>
            <person name="Gasser R.B."/>
        </authorList>
    </citation>
    <scope>NUCLEOTIDE SEQUENCE [LARGE SCALE GENOMIC DNA]</scope>
</reference>
<protein>
    <submittedName>
        <fullName evidence="2">Uncharacterized protein</fullName>
    </submittedName>
</protein>
<dbReference type="GeneID" id="20326179"/>
<dbReference type="RefSeq" id="XP_009177157.1">
    <property type="nucleotide sequence ID" value="XM_009178893.1"/>
</dbReference>
<dbReference type="AlphaFoldDB" id="A0A074YWF3"/>
<evidence type="ECO:0000256" key="1">
    <source>
        <dbReference type="SAM" id="MobiDB-lite"/>
    </source>
</evidence>